<reference evidence="1 2" key="1">
    <citation type="submission" date="2016-11" db="EMBL/GenBank/DDBJ databases">
        <title>Interaction between Lactobacillus species and yeast in water kefir.</title>
        <authorList>
            <person name="Behr J."/>
            <person name="Xu D."/>
            <person name="Vogel R.F."/>
        </authorList>
    </citation>
    <scope>NUCLEOTIDE SEQUENCE [LARGE SCALE GENOMIC DNA]</scope>
    <source>
        <strain evidence="1 2">TMW 1.1822</strain>
    </source>
</reference>
<accession>A0A3Q8CB37</accession>
<dbReference type="Pfam" id="PF08817">
    <property type="entry name" value="YukD"/>
    <property type="match status" value="1"/>
</dbReference>
<dbReference type="EMBL" id="CP018176">
    <property type="protein sequence ID" value="AUJ29039.1"/>
    <property type="molecule type" value="Genomic_DNA"/>
</dbReference>
<gene>
    <name evidence="1" type="ORF">BSQ49_01730</name>
</gene>
<proteinExistence type="predicted"/>
<evidence type="ECO:0000313" key="2">
    <source>
        <dbReference type="Proteomes" id="UP000314960"/>
    </source>
</evidence>
<dbReference type="AlphaFoldDB" id="A0A3Q8CB37"/>
<dbReference type="KEGG" id="lhw:BSQ49_01730"/>
<dbReference type="RefSeq" id="WP_181387765.1">
    <property type="nucleotide sequence ID" value="NZ_CP018176.1"/>
</dbReference>
<organism evidence="1 2">
    <name type="scientific">Liquorilactobacillus hordei</name>
    <dbReference type="NCBI Taxonomy" id="468911"/>
    <lineage>
        <taxon>Bacteria</taxon>
        <taxon>Bacillati</taxon>
        <taxon>Bacillota</taxon>
        <taxon>Bacilli</taxon>
        <taxon>Lactobacillales</taxon>
        <taxon>Lactobacillaceae</taxon>
        <taxon>Liquorilactobacillus</taxon>
    </lineage>
</organism>
<protein>
    <recommendedName>
        <fullName evidence="3">Type VII secretion protein, YukD family</fullName>
    </recommendedName>
</protein>
<sequence>MGETAIAIGLHFNKQIIDLRIPTEVSIEHLKLLLAQALATKKINLPTNFNLEIINKPLRLSERKLLRDYPIGDGDQLRIISTESLKEQME</sequence>
<dbReference type="Proteomes" id="UP000314960">
    <property type="component" value="Chromosome"/>
</dbReference>
<dbReference type="InterPro" id="IPR024962">
    <property type="entry name" value="YukD-like"/>
</dbReference>
<dbReference type="InterPro" id="IPR029071">
    <property type="entry name" value="Ubiquitin-like_domsf"/>
</dbReference>
<name>A0A3Q8CB37_9LACO</name>
<dbReference type="SUPFAM" id="SSF54236">
    <property type="entry name" value="Ubiquitin-like"/>
    <property type="match status" value="1"/>
</dbReference>
<dbReference type="Gene3D" id="3.10.20.90">
    <property type="entry name" value="Phosphatidylinositol 3-kinase Catalytic Subunit, Chain A, domain 1"/>
    <property type="match status" value="1"/>
</dbReference>
<evidence type="ECO:0000313" key="1">
    <source>
        <dbReference type="EMBL" id="AUJ29039.1"/>
    </source>
</evidence>
<evidence type="ECO:0008006" key="3">
    <source>
        <dbReference type="Google" id="ProtNLM"/>
    </source>
</evidence>